<dbReference type="PANTHER" id="PTHR30204">
    <property type="entry name" value="REDOX-CYCLING DRUG-SENSING TRANSCRIPTIONAL ACTIVATOR SOXR"/>
    <property type="match status" value="1"/>
</dbReference>
<dbReference type="Pfam" id="PF02310">
    <property type="entry name" value="B12-binding"/>
    <property type="match status" value="1"/>
</dbReference>
<dbReference type="KEGG" id="atw:C0099_06165"/>
<keyword evidence="3" id="KW-0804">Transcription</keyword>
<dbReference type="GO" id="GO:0003700">
    <property type="term" value="F:DNA-binding transcription factor activity"/>
    <property type="evidence" value="ECO:0007669"/>
    <property type="project" value="InterPro"/>
</dbReference>
<dbReference type="PROSITE" id="PS51332">
    <property type="entry name" value="B12_BINDING"/>
    <property type="match status" value="1"/>
</dbReference>
<dbReference type="Proteomes" id="UP000242205">
    <property type="component" value="Chromosome"/>
</dbReference>
<keyword evidence="7" id="KW-1185">Reference proteome</keyword>
<dbReference type="PROSITE" id="PS50937">
    <property type="entry name" value="HTH_MERR_2"/>
    <property type="match status" value="1"/>
</dbReference>
<evidence type="ECO:0000313" key="6">
    <source>
        <dbReference type="EMBL" id="AUN94563.1"/>
    </source>
</evidence>
<dbReference type="Gene3D" id="1.10.1660.10">
    <property type="match status" value="1"/>
</dbReference>
<dbReference type="InterPro" id="IPR036724">
    <property type="entry name" value="Cobalamin-bd_sf"/>
</dbReference>
<accession>A0A2I6S5M9</accession>
<protein>
    <submittedName>
        <fullName evidence="6">MerR family transcriptional regulator</fullName>
    </submittedName>
</protein>
<dbReference type="OrthoDB" id="9800334at2"/>
<gene>
    <name evidence="6" type="ORF">C0099_06165</name>
</gene>
<name>A0A2I6S5M9_9RHOO</name>
<dbReference type="GO" id="GO:0046872">
    <property type="term" value="F:metal ion binding"/>
    <property type="evidence" value="ECO:0007669"/>
    <property type="project" value="InterPro"/>
</dbReference>
<dbReference type="SUPFAM" id="SSF46955">
    <property type="entry name" value="Putative DNA-binding domain"/>
    <property type="match status" value="1"/>
</dbReference>
<dbReference type="InterPro" id="IPR047057">
    <property type="entry name" value="MerR_fam"/>
</dbReference>
<dbReference type="GO" id="GO:0003677">
    <property type="term" value="F:DNA binding"/>
    <property type="evidence" value="ECO:0007669"/>
    <property type="project" value="UniProtKB-KW"/>
</dbReference>
<evidence type="ECO:0000256" key="2">
    <source>
        <dbReference type="ARBA" id="ARBA00023125"/>
    </source>
</evidence>
<dbReference type="InterPro" id="IPR006158">
    <property type="entry name" value="Cobalamin-bd"/>
</dbReference>
<dbReference type="Pfam" id="PF02607">
    <property type="entry name" value="B12-binding_2"/>
    <property type="match status" value="1"/>
</dbReference>
<dbReference type="Gene3D" id="1.10.1240.10">
    <property type="entry name" value="Methionine synthase domain"/>
    <property type="match status" value="1"/>
</dbReference>
<dbReference type="Gene3D" id="3.40.50.280">
    <property type="entry name" value="Cobalamin-binding domain"/>
    <property type="match status" value="1"/>
</dbReference>
<dbReference type="InterPro" id="IPR003759">
    <property type="entry name" value="Cbl-bd_cap"/>
</dbReference>
<evidence type="ECO:0000256" key="1">
    <source>
        <dbReference type="ARBA" id="ARBA00023015"/>
    </source>
</evidence>
<dbReference type="SMART" id="SM00422">
    <property type="entry name" value="HTH_MERR"/>
    <property type="match status" value="1"/>
</dbReference>
<dbReference type="CDD" id="cd01104">
    <property type="entry name" value="HTH_MlrA-CarA"/>
    <property type="match status" value="1"/>
</dbReference>
<reference evidence="6 7" key="1">
    <citation type="submission" date="2018-01" db="EMBL/GenBank/DDBJ databases">
        <authorList>
            <person name="Fu G.-Y."/>
        </authorList>
    </citation>
    <scope>NUCLEOTIDE SEQUENCE [LARGE SCALE GENOMIC DNA]</scope>
    <source>
        <strain evidence="6 7">SY39</strain>
    </source>
</reference>
<feature type="domain" description="HTH merR-type" evidence="4">
    <location>
        <begin position="10"/>
        <end position="67"/>
    </location>
</feature>
<dbReference type="CDD" id="cd02065">
    <property type="entry name" value="B12-binding_like"/>
    <property type="match status" value="1"/>
</dbReference>
<evidence type="ECO:0000259" key="4">
    <source>
        <dbReference type="PROSITE" id="PS50937"/>
    </source>
</evidence>
<keyword evidence="1" id="KW-0805">Transcription regulation</keyword>
<evidence type="ECO:0000313" key="7">
    <source>
        <dbReference type="Proteomes" id="UP000242205"/>
    </source>
</evidence>
<dbReference type="GO" id="GO:0031419">
    <property type="term" value="F:cobalamin binding"/>
    <property type="evidence" value="ECO:0007669"/>
    <property type="project" value="InterPro"/>
</dbReference>
<dbReference type="InterPro" id="IPR009061">
    <property type="entry name" value="DNA-bd_dom_put_sf"/>
</dbReference>
<dbReference type="AlphaFoldDB" id="A0A2I6S5M9"/>
<dbReference type="Pfam" id="PF13411">
    <property type="entry name" value="MerR_1"/>
    <property type="match status" value="1"/>
</dbReference>
<sequence>MNKDGRNEVMLNIAAVERDTGLAKDTLRVWERRYGFPTPIRDEHGNRLYSPADVEKLRIIRRLLDQGRRPARLVRASTRELLDALQETEAQSEDHPIAAVREADFLQLVKLHRSIELRSALQQMLLRHGLQRFVADTVAELNTAVGQAWMRGELEVPEEHLYSEQVQNVIRNAIGSHPGAGERPRVLLTTFPEELHSLGILMVEAMLAPEGATCVSLGTQTPPGDICRAAVDGRFDVVALSFSSAYPQRQAGDGLAQLRQQLPAGIELWAGGAGIAGKPPRIEGVRVIRTLDEAVDALREWRAAHATP</sequence>
<evidence type="ECO:0000256" key="3">
    <source>
        <dbReference type="ARBA" id="ARBA00023163"/>
    </source>
</evidence>
<dbReference type="SUPFAM" id="SSF52242">
    <property type="entry name" value="Cobalamin (vitamin B12)-binding domain"/>
    <property type="match status" value="1"/>
</dbReference>
<dbReference type="EMBL" id="CP025682">
    <property type="protein sequence ID" value="AUN94563.1"/>
    <property type="molecule type" value="Genomic_DNA"/>
</dbReference>
<dbReference type="InterPro" id="IPR000551">
    <property type="entry name" value="MerR-type_HTH_dom"/>
</dbReference>
<organism evidence="6 7">
    <name type="scientific">Pseudazoarcus pumilus</name>
    <dbReference type="NCBI Taxonomy" id="2067960"/>
    <lineage>
        <taxon>Bacteria</taxon>
        <taxon>Pseudomonadati</taxon>
        <taxon>Pseudomonadota</taxon>
        <taxon>Betaproteobacteria</taxon>
        <taxon>Rhodocyclales</taxon>
        <taxon>Zoogloeaceae</taxon>
        <taxon>Pseudazoarcus</taxon>
    </lineage>
</organism>
<dbReference type="PANTHER" id="PTHR30204:SF67">
    <property type="entry name" value="HTH-TYPE TRANSCRIPTIONAL REGULATOR MLRA-RELATED"/>
    <property type="match status" value="1"/>
</dbReference>
<proteinExistence type="predicted"/>
<dbReference type="InterPro" id="IPR036594">
    <property type="entry name" value="Meth_synthase_dom"/>
</dbReference>
<feature type="domain" description="B12-binding" evidence="5">
    <location>
        <begin position="183"/>
        <end position="308"/>
    </location>
</feature>
<keyword evidence="2" id="KW-0238">DNA-binding</keyword>
<evidence type="ECO:0000259" key="5">
    <source>
        <dbReference type="PROSITE" id="PS51332"/>
    </source>
</evidence>